<dbReference type="EMBL" id="JAHHHN010000019">
    <property type="protein sequence ID" value="MBW4564199.1"/>
    <property type="molecule type" value="Genomic_DNA"/>
</dbReference>
<dbReference type="GO" id="GO:0004519">
    <property type="term" value="F:endonuclease activity"/>
    <property type="evidence" value="ECO:0007669"/>
    <property type="project" value="UniProtKB-KW"/>
</dbReference>
<evidence type="ECO:0000313" key="2">
    <source>
        <dbReference type="EMBL" id="MBW4564199.1"/>
    </source>
</evidence>
<dbReference type="Gene3D" id="3.90.1570.10">
    <property type="entry name" value="tt1808, chain A"/>
    <property type="match status" value="1"/>
</dbReference>
<dbReference type="CDD" id="cd06260">
    <property type="entry name" value="DUF820-like"/>
    <property type="match status" value="1"/>
</dbReference>
<dbReference type="InterPro" id="IPR012296">
    <property type="entry name" value="Nuclease_put_TT1808"/>
</dbReference>
<accession>A0A951UIA9</accession>
<dbReference type="PANTHER" id="PTHR33352">
    <property type="entry name" value="SLR1095 PROTEIN"/>
    <property type="match status" value="1"/>
</dbReference>
<dbReference type="PANTHER" id="PTHR33352:SF3">
    <property type="entry name" value="SLR1612 PROTEIN"/>
    <property type="match status" value="1"/>
</dbReference>
<keyword evidence="2" id="KW-0255">Endonuclease</keyword>
<feature type="domain" description="Putative restriction endonuclease" evidence="1">
    <location>
        <begin position="46"/>
        <end position="157"/>
    </location>
</feature>
<keyword evidence="2" id="KW-0540">Nuclease</keyword>
<name>A0A951UIA9_9NOST</name>
<dbReference type="AlphaFoldDB" id="A0A951UIA9"/>
<evidence type="ECO:0000259" key="1">
    <source>
        <dbReference type="Pfam" id="PF05685"/>
    </source>
</evidence>
<dbReference type="InterPro" id="IPR008538">
    <property type="entry name" value="Uma2"/>
</dbReference>
<gene>
    <name evidence="2" type="ORF">KME32_24260</name>
</gene>
<proteinExistence type="predicted"/>
<dbReference type="Pfam" id="PF05685">
    <property type="entry name" value="Uma2"/>
    <property type="match status" value="1"/>
</dbReference>
<protein>
    <submittedName>
        <fullName evidence="2">Uma2 family endonuclease</fullName>
    </submittedName>
</protein>
<evidence type="ECO:0000313" key="3">
    <source>
        <dbReference type="Proteomes" id="UP000715781"/>
    </source>
</evidence>
<keyword evidence="2" id="KW-0378">Hydrolase</keyword>
<dbReference type="InterPro" id="IPR011335">
    <property type="entry name" value="Restrct_endonuc-II-like"/>
</dbReference>
<comment type="caution">
    <text evidence="2">The sequence shown here is derived from an EMBL/GenBank/DDBJ whole genome shotgun (WGS) entry which is preliminary data.</text>
</comment>
<dbReference type="SUPFAM" id="SSF52980">
    <property type="entry name" value="Restriction endonuclease-like"/>
    <property type="match status" value="1"/>
</dbReference>
<organism evidence="2 3">
    <name type="scientific">Mojavia pulchra JT2-VF2</name>
    <dbReference type="NCBI Taxonomy" id="287848"/>
    <lineage>
        <taxon>Bacteria</taxon>
        <taxon>Bacillati</taxon>
        <taxon>Cyanobacteriota</taxon>
        <taxon>Cyanophyceae</taxon>
        <taxon>Nostocales</taxon>
        <taxon>Nostocaceae</taxon>
    </lineage>
</organism>
<reference evidence="2" key="1">
    <citation type="submission" date="2021-05" db="EMBL/GenBank/DDBJ databases">
        <authorList>
            <person name="Pietrasiak N."/>
            <person name="Ward R."/>
            <person name="Stajich J.E."/>
            <person name="Kurbessoian T."/>
        </authorList>
    </citation>
    <scope>NUCLEOTIDE SEQUENCE</scope>
    <source>
        <strain evidence="2">JT2-VF2</strain>
    </source>
</reference>
<dbReference type="Proteomes" id="UP000715781">
    <property type="component" value="Unassembled WGS sequence"/>
</dbReference>
<sequence>MLNYNPLHCLPSSEELLDSDDIPVDNELQDLIPSLLKATLALVWSDHWDWFFGVRMGIYYDPNQPAIAPDGFLSLGVKRFVDEDLRLSYVLWEENKLPMLVLEVVSPTYRGEYSTKKEFYAKELGILYYVVYSPLRRKKPHLEVYRLVDGEYILMSGNPVWLPEIGLGIGRERGIYQGIAREWLYWYNEEGQRLLTPEERIKEAEEWATFEQQRRVEAEQHQLLAEQRTQLLTERLKALGVDPENLA</sequence>
<reference evidence="2" key="2">
    <citation type="journal article" date="2022" name="Microbiol. Resour. Announc.">
        <title>Metagenome Sequencing to Explore Phylogenomics of Terrestrial Cyanobacteria.</title>
        <authorList>
            <person name="Ward R.D."/>
            <person name="Stajich J.E."/>
            <person name="Johansen J.R."/>
            <person name="Huntemann M."/>
            <person name="Clum A."/>
            <person name="Foster B."/>
            <person name="Foster B."/>
            <person name="Roux S."/>
            <person name="Palaniappan K."/>
            <person name="Varghese N."/>
            <person name="Mukherjee S."/>
            <person name="Reddy T.B.K."/>
            <person name="Daum C."/>
            <person name="Copeland A."/>
            <person name="Chen I.A."/>
            <person name="Ivanova N.N."/>
            <person name="Kyrpides N.C."/>
            <person name="Shapiro N."/>
            <person name="Eloe-Fadrosh E.A."/>
            <person name="Pietrasiak N."/>
        </authorList>
    </citation>
    <scope>NUCLEOTIDE SEQUENCE</scope>
    <source>
        <strain evidence="2">JT2-VF2</strain>
    </source>
</reference>